<gene>
    <name evidence="1" type="ORF">EVAR_53619_1</name>
</gene>
<evidence type="ECO:0000313" key="1">
    <source>
        <dbReference type="EMBL" id="GBP56545.1"/>
    </source>
</evidence>
<keyword evidence="2" id="KW-1185">Reference proteome</keyword>
<organism evidence="1 2">
    <name type="scientific">Eumeta variegata</name>
    <name type="common">Bagworm moth</name>
    <name type="synonym">Eumeta japonica</name>
    <dbReference type="NCBI Taxonomy" id="151549"/>
    <lineage>
        <taxon>Eukaryota</taxon>
        <taxon>Metazoa</taxon>
        <taxon>Ecdysozoa</taxon>
        <taxon>Arthropoda</taxon>
        <taxon>Hexapoda</taxon>
        <taxon>Insecta</taxon>
        <taxon>Pterygota</taxon>
        <taxon>Neoptera</taxon>
        <taxon>Endopterygota</taxon>
        <taxon>Lepidoptera</taxon>
        <taxon>Glossata</taxon>
        <taxon>Ditrysia</taxon>
        <taxon>Tineoidea</taxon>
        <taxon>Psychidae</taxon>
        <taxon>Oiketicinae</taxon>
        <taxon>Eumeta</taxon>
    </lineage>
</organism>
<accession>A0A4C1X2P2</accession>
<protein>
    <submittedName>
        <fullName evidence="1">Uncharacterized protein</fullName>
    </submittedName>
</protein>
<reference evidence="1 2" key="1">
    <citation type="journal article" date="2019" name="Commun. Biol.">
        <title>The bagworm genome reveals a unique fibroin gene that provides high tensile strength.</title>
        <authorList>
            <person name="Kono N."/>
            <person name="Nakamura H."/>
            <person name="Ohtoshi R."/>
            <person name="Tomita M."/>
            <person name="Numata K."/>
            <person name="Arakawa K."/>
        </authorList>
    </citation>
    <scope>NUCLEOTIDE SEQUENCE [LARGE SCALE GENOMIC DNA]</scope>
</reference>
<dbReference type="EMBL" id="BGZK01000695">
    <property type="protein sequence ID" value="GBP56545.1"/>
    <property type="molecule type" value="Genomic_DNA"/>
</dbReference>
<comment type="caution">
    <text evidence="1">The sequence shown here is derived from an EMBL/GenBank/DDBJ whole genome shotgun (WGS) entry which is preliminary data.</text>
</comment>
<proteinExistence type="predicted"/>
<dbReference type="Proteomes" id="UP000299102">
    <property type="component" value="Unassembled WGS sequence"/>
</dbReference>
<name>A0A4C1X2P2_EUMVA</name>
<sequence>MRMPLSMRVDADRVVYNYLIAPLSLYLNPTPPYFFYFPLVDVGDHTRPLPSAPELQGRERGYGSDTLNDRLASEQAASRTRVGRESCARLIHRANNEIKKTPPRAVRRFIIESGERATHRRSEQCGVGALTNFAVRKKKKSVTRRRPVAASCDCMLVNFHFCASMKECSRKRAVSARRSSTLPYDWESVGSVHVKLCGADDVVALTTKVITSPQVALEYGREVAVSAVACRALSESYSGPLSPYRRLNPVSSDLSSTTPWTLTLSMGGGDHLLLAGSSGRLPLEYAIKKTLLNRSRRNPPSPWSIRLDKHRQKIIIKPTLQREARDAFVRASVNLSPRSLPTALTVQHSIYNIRTCPQAYEGCGWESLMKSVTLGNVTMSHRTREGRRMPRLSPTQL</sequence>
<evidence type="ECO:0000313" key="2">
    <source>
        <dbReference type="Proteomes" id="UP000299102"/>
    </source>
</evidence>
<dbReference type="AlphaFoldDB" id="A0A4C1X2P2"/>